<evidence type="ECO:0000313" key="1">
    <source>
        <dbReference type="EMBL" id="CAG2249282.1"/>
    </source>
</evidence>
<comment type="caution">
    <text evidence="1">The sequence shown here is derived from an EMBL/GenBank/DDBJ whole genome shotgun (WGS) entry which is preliminary data.</text>
</comment>
<gene>
    <name evidence="1" type="ORF">MEDL_61125</name>
</gene>
<dbReference type="Proteomes" id="UP000683360">
    <property type="component" value="Unassembled WGS sequence"/>
</dbReference>
<keyword evidence="2" id="KW-1185">Reference proteome</keyword>
<dbReference type="PANTHER" id="PTHR33776">
    <property type="entry name" value="ENDO/EXONUCLEASE/PHOSPHATASE DOMAIN-CONTAINING PROTEIN"/>
    <property type="match status" value="1"/>
</dbReference>
<dbReference type="OrthoDB" id="6154567at2759"/>
<name>A0A8S3V657_MYTED</name>
<dbReference type="PANTHER" id="PTHR33776:SF3">
    <property type="entry name" value="PHD-TYPE DOMAIN-CONTAINING PROTEIN"/>
    <property type="match status" value="1"/>
</dbReference>
<dbReference type="Gene3D" id="3.60.10.10">
    <property type="entry name" value="Endonuclease/exonuclease/phosphatase"/>
    <property type="match status" value="1"/>
</dbReference>
<dbReference type="InterPro" id="IPR036691">
    <property type="entry name" value="Endo/exonu/phosph_ase_sf"/>
</dbReference>
<sequence>MIIVAETKLDETFKNGEFFIDNYHLWRADQTAKGGGLLVYIRSDLACDRKTKLECKTIESIFTEINFKDRKWLICGLYRPPSLNDNLFIEDFNKTFDKISEKYDNVIIIGDLNYNCLDAEKCVDKGIKTLEWGVGVGYRNRGEGWTKVLKHWNGESESEAGTGVKVDKDIKTFE</sequence>
<dbReference type="AlphaFoldDB" id="A0A8S3V657"/>
<accession>A0A8S3V657</accession>
<dbReference type="EMBL" id="CAJPWZ010002969">
    <property type="protein sequence ID" value="CAG2249282.1"/>
    <property type="molecule type" value="Genomic_DNA"/>
</dbReference>
<reference evidence="1" key="1">
    <citation type="submission" date="2021-03" db="EMBL/GenBank/DDBJ databases">
        <authorList>
            <person name="Bekaert M."/>
        </authorList>
    </citation>
    <scope>NUCLEOTIDE SEQUENCE</scope>
</reference>
<evidence type="ECO:0008006" key="3">
    <source>
        <dbReference type="Google" id="ProtNLM"/>
    </source>
</evidence>
<dbReference type="SUPFAM" id="SSF56219">
    <property type="entry name" value="DNase I-like"/>
    <property type="match status" value="1"/>
</dbReference>
<proteinExistence type="predicted"/>
<protein>
    <recommendedName>
        <fullName evidence="3">Endonuclease/exonuclease/phosphatase domain-containing protein</fullName>
    </recommendedName>
</protein>
<evidence type="ECO:0000313" key="2">
    <source>
        <dbReference type="Proteomes" id="UP000683360"/>
    </source>
</evidence>
<organism evidence="1 2">
    <name type="scientific">Mytilus edulis</name>
    <name type="common">Blue mussel</name>
    <dbReference type="NCBI Taxonomy" id="6550"/>
    <lineage>
        <taxon>Eukaryota</taxon>
        <taxon>Metazoa</taxon>
        <taxon>Spiralia</taxon>
        <taxon>Lophotrochozoa</taxon>
        <taxon>Mollusca</taxon>
        <taxon>Bivalvia</taxon>
        <taxon>Autobranchia</taxon>
        <taxon>Pteriomorphia</taxon>
        <taxon>Mytilida</taxon>
        <taxon>Mytiloidea</taxon>
        <taxon>Mytilidae</taxon>
        <taxon>Mytilinae</taxon>
        <taxon>Mytilus</taxon>
    </lineage>
</organism>